<dbReference type="InterPro" id="IPR050739">
    <property type="entry name" value="MFP"/>
</dbReference>
<dbReference type="Gene3D" id="2.40.50.100">
    <property type="match status" value="1"/>
</dbReference>
<evidence type="ECO:0000313" key="15">
    <source>
        <dbReference type="EMBL" id="MXO99281.1"/>
    </source>
</evidence>
<dbReference type="GO" id="GO:0015721">
    <property type="term" value="P:bile acid and bile salt transport"/>
    <property type="evidence" value="ECO:0007669"/>
    <property type="project" value="UniProtKB-ARBA"/>
</dbReference>
<evidence type="ECO:0000256" key="7">
    <source>
        <dbReference type="ARBA" id="ARBA00022989"/>
    </source>
</evidence>
<evidence type="ECO:0000256" key="4">
    <source>
        <dbReference type="ARBA" id="ARBA00022475"/>
    </source>
</evidence>
<dbReference type="RefSeq" id="WP_161391016.1">
    <property type="nucleotide sequence ID" value="NZ_JBHSCP010000001.1"/>
</dbReference>
<dbReference type="FunFam" id="2.40.30.170:FF:000003">
    <property type="entry name" value="Multidrug resistance protein A"/>
    <property type="match status" value="1"/>
</dbReference>
<feature type="transmembrane region" description="Helical" evidence="11">
    <location>
        <begin position="29"/>
        <end position="46"/>
    </location>
</feature>
<organism evidence="15 16">
    <name type="scientific">Croceibacterium xixiisoli</name>
    <dbReference type="NCBI Taxonomy" id="1476466"/>
    <lineage>
        <taxon>Bacteria</taxon>
        <taxon>Pseudomonadati</taxon>
        <taxon>Pseudomonadota</taxon>
        <taxon>Alphaproteobacteria</taxon>
        <taxon>Sphingomonadales</taxon>
        <taxon>Erythrobacteraceae</taxon>
        <taxon>Croceibacterium</taxon>
    </lineage>
</organism>
<dbReference type="Gene3D" id="2.40.30.170">
    <property type="match status" value="1"/>
</dbReference>
<keyword evidence="16" id="KW-1185">Reference proteome</keyword>
<dbReference type="GO" id="GO:0005886">
    <property type="term" value="C:plasma membrane"/>
    <property type="evidence" value="ECO:0007669"/>
    <property type="project" value="UniProtKB-SubCell"/>
</dbReference>
<evidence type="ECO:0000256" key="5">
    <source>
        <dbReference type="ARBA" id="ARBA00022519"/>
    </source>
</evidence>
<keyword evidence="8 11" id="KW-0472">Membrane</keyword>
<evidence type="ECO:0000259" key="13">
    <source>
        <dbReference type="Pfam" id="PF25917"/>
    </source>
</evidence>
<comment type="subcellular location">
    <subcellularLocation>
        <location evidence="1">Cell inner membrane</location>
        <topology evidence="1">Single-pass membrane protein</topology>
    </subcellularLocation>
</comment>
<gene>
    <name evidence="15" type="ORF">GRI97_09795</name>
</gene>
<keyword evidence="5" id="KW-0997">Cell inner membrane</keyword>
<dbReference type="Pfam" id="PF25917">
    <property type="entry name" value="BSH_RND"/>
    <property type="match status" value="1"/>
</dbReference>
<evidence type="ECO:0000256" key="3">
    <source>
        <dbReference type="ARBA" id="ARBA00022448"/>
    </source>
</evidence>
<evidence type="ECO:0000256" key="10">
    <source>
        <dbReference type="SAM" id="MobiDB-lite"/>
    </source>
</evidence>
<comment type="similarity">
    <text evidence="2">Belongs to the membrane fusion protein (MFP) (TC 8.A.1) family.</text>
</comment>
<feature type="domain" description="p-hydroxybenzoic acid efflux pump subunit AaeA-like beta-barrel" evidence="14">
    <location>
        <begin position="286"/>
        <end position="376"/>
    </location>
</feature>
<dbReference type="PANTHER" id="PTHR30386">
    <property type="entry name" value="MEMBRANE FUSION SUBUNIT OF EMRAB-TOLC MULTIDRUG EFFLUX PUMP"/>
    <property type="match status" value="1"/>
</dbReference>
<evidence type="ECO:0000256" key="9">
    <source>
        <dbReference type="SAM" id="Coils"/>
    </source>
</evidence>
<keyword evidence="3" id="KW-0813">Transport</keyword>
<dbReference type="SUPFAM" id="SSF111369">
    <property type="entry name" value="HlyD-like secretion proteins"/>
    <property type="match status" value="2"/>
</dbReference>
<proteinExistence type="inferred from homology"/>
<dbReference type="Proteomes" id="UP000469430">
    <property type="component" value="Unassembled WGS sequence"/>
</dbReference>
<dbReference type="Pfam" id="PF25963">
    <property type="entry name" value="Beta-barrel_AAEA"/>
    <property type="match status" value="1"/>
</dbReference>
<dbReference type="InterPro" id="IPR058625">
    <property type="entry name" value="MdtA-like_BSH"/>
</dbReference>
<evidence type="ECO:0000256" key="2">
    <source>
        <dbReference type="ARBA" id="ARBA00009477"/>
    </source>
</evidence>
<dbReference type="OrthoDB" id="9811754at2"/>
<keyword evidence="7 11" id="KW-1133">Transmembrane helix</keyword>
<dbReference type="AlphaFoldDB" id="A0A6I4TVY5"/>
<feature type="domain" description="Multidrug resistance protein MdtA-like barrel-sandwich hybrid" evidence="13">
    <location>
        <begin position="65"/>
        <end position="280"/>
    </location>
</feature>
<dbReference type="PANTHER" id="PTHR30386:SF19">
    <property type="entry name" value="MULTIDRUG EXPORT PROTEIN EMRA-RELATED"/>
    <property type="match status" value="1"/>
</dbReference>
<keyword evidence="4" id="KW-1003">Cell membrane</keyword>
<name>A0A6I4TVY5_9SPHN</name>
<feature type="domain" description="Multidrug resistance protein MdtA-like alpha-helical hairpin" evidence="12">
    <location>
        <begin position="142"/>
        <end position="206"/>
    </location>
</feature>
<dbReference type="GO" id="GO:0046677">
    <property type="term" value="P:response to antibiotic"/>
    <property type="evidence" value="ECO:0007669"/>
    <property type="project" value="UniProtKB-ARBA"/>
</dbReference>
<comment type="caution">
    <text evidence="15">The sequence shown here is derived from an EMBL/GenBank/DDBJ whole genome shotgun (WGS) entry which is preliminary data.</text>
</comment>
<keyword evidence="6 11" id="KW-0812">Transmembrane</keyword>
<evidence type="ECO:0000259" key="14">
    <source>
        <dbReference type="Pfam" id="PF25963"/>
    </source>
</evidence>
<protein>
    <submittedName>
        <fullName evidence="15">HlyD family efflux transporter periplasmic adaptor subunit</fullName>
    </submittedName>
</protein>
<evidence type="ECO:0000256" key="6">
    <source>
        <dbReference type="ARBA" id="ARBA00022692"/>
    </source>
</evidence>
<dbReference type="InterPro" id="IPR058634">
    <property type="entry name" value="AaeA-lik-b-barrel"/>
</dbReference>
<feature type="region of interest" description="Disordered" evidence="10">
    <location>
        <begin position="1"/>
        <end position="24"/>
    </location>
</feature>
<dbReference type="GO" id="GO:1990961">
    <property type="term" value="P:xenobiotic detoxification by transmembrane export across the plasma membrane"/>
    <property type="evidence" value="ECO:0007669"/>
    <property type="project" value="UniProtKB-ARBA"/>
</dbReference>
<sequence>MTTITADHADSPAIDAADDNSKSSRKKGFLGLAAAVLLLGGGYFAYDHFIASRHAVTDNAYVGANIAQVTPQIGGAVIEVLVDDTQAVKRGQVLLRIDDVDARLALARAEAQLALTQRRVRGLIATGNGLGAQIASRAADQARAEAQVAAAQSELEKARVDLQRREALVASGSVSGDELTAARNAFNTARSNMKMAEASRAQAAANRQSAVGDRDANSALIANTTPDTNPEVLAAQAEVEQARVNLERTVVRAPVDGVVAKRSVQVGQRVQSGQSLMAVVPLHAAYVDANFKEVQLKHVRPGQNVRLTSDLYGSDVVFTGKVVGFSGGTGAAFAVVPAQNATGNWIKVVQRLPIRIAIDPGQLAEHPLQVGLSMTADIDLTN</sequence>
<dbReference type="Pfam" id="PF25876">
    <property type="entry name" value="HH_MFP_RND"/>
    <property type="match status" value="1"/>
</dbReference>
<evidence type="ECO:0000256" key="1">
    <source>
        <dbReference type="ARBA" id="ARBA00004377"/>
    </source>
</evidence>
<dbReference type="EMBL" id="WTYJ01000002">
    <property type="protein sequence ID" value="MXO99281.1"/>
    <property type="molecule type" value="Genomic_DNA"/>
</dbReference>
<evidence type="ECO:0000259" key="12">
    <source>
        <dbReference type="Pfam" id="PF25876"/>
    </source>
</evidence>
<dbReference type="InterPro" id="IPR058624">
    <property type="entry name" value="MdtA-like_HH"/>
</dbReference>
<keyword evidence="9" id="KW-0175">Coiled coil</keyword>
<evidence type="ECO:0000313" key="16">
    <source>
        <dbReference type="Proteomes" id="UP000469430"/>
    </source>
</evidence>
<evidence type="ECO:0000256" key="11">
    <source>
        <dbReference type="SAM" id="Phobius"/>
    </source>
</evidence>
<dbReference type="PRINTS" id="PR01490">
    <property type="entry name" value="RTXTOXIND"/>
</dbReference>
<feature type="coiled-coil region" evidence="9">
    <location>
        <begin position="106"/>
        <end position="168"/>
    </location>
</feature>
<reference evidence="15 16" key="1">
    <citation type="submission" date="2019-12" db="EMBL/GenBank/DDBJ databases">
        <title>Genomic-based taxomic classification of the family Erythrobacteraceae.</title>
        <authorList>
            <person name="Xu L."/>
        </authorList>
    </citation>
    <scope>NUCLEOTIDE SEQUENCE [LARGE SCALE GENOMIC DNA]</scope>
    <source>
        <strain evidence="15 16">S36</strain>
    </source>
</reference>
<dbReference type="Gene3D" id="1.10.287.470">
    <property type="entry name" value="Helix hairpin bin"/>
    <property type="match status" value="1"/>
</dbReference>
<evidence type="ECO:0000256" key="8">
    <source>
        <dbReference type="ARBA" id="ARBA00023136"/>
    </source>
</evidence>
<accession>A0A6I4TVY5</accession>